<evidence type="ECO:0000313" key="4">
    <source>
        <dbReference type="Proteomes" id="UP000324222"/>
    </source>
</evidence>
<organism evidence="3 4">
    <name type="scientific">Portunus trituberculatus</name>
    <name type="common">Swimming crab</name>
    <name type="synonym">Neptunus trituberculatus</name>
    <dbReference type="NCBI Taxonomy" id="210409"/>
    <lineage>
        <taxon>Eukaryota</taxon>
        <taxon>Metazoa</taxon>
        <taxon>Ecdysozoa</taxon>
        <taxon>Arthropoda</taxon>
        <taxon>Crustacea</taxon>
        <taxon>Multicrustacea</taxon>
        <taxon>Malacostraca</taxon>
        <taxon>Eumalacostraca</taxon>
        <taxon>Eucarida</taxon>
        <taxon>Decapoda</taxon>
        <taxon>Pleocyemata</taxon>
        <taxon>Brachyura</taxon>
        <taxon>Eubrachyura</taxon>
        <taxon>Portunoidea</taxon>
        <taxon>Portunidae</taxon>
        <taxon>Portuninae</taxon>
        <taxon>Portunus</taxon>
    </lineage>
</organism>
<protein>
    <submittedName>
        <fullName evidence="3">Uncharacterized protein</fullName>
    </submittedName>
</protein>
<dbReference type="EMBL" id="VSRR010111717">
    <property type="protein sequence ID" value="MPC97851.1"/>
    <property type="molecule type" value="Genomic_DNA"/>
</dbReference>
<evidence type="ECO:0000313" key="3">
    <source>
        <dbReference type="EMBL" id="MPC97851.1"/>
    </source>
</evidence>
<feature type="signal peptide" evidence="2">
    <location>
        <begin position="1"/>
        <end position="26"/>
    </location>
</feature>
<keyword evidence="4" id="KW-1185">Reference proteome</keyword>
<feature type="transmembrane region" description="Helical" evidence="1">
    <location>
        <begin position="47"/>
        <end position="75"/>
    </location>
</feature>
<keyword evidence="2" id="KW-0732">Signal</keyword>
<dbReference type="Proteomes" id="UP000324222">
    <property type="component" value="Unassembled WGS sequence"/>
</dbReference>
<comment type="caution">
    <text evidence="3">The sequence shown here is derived from an EMBL/GenBank/DDBJ whole genome shotgun (WGS) entry which is preliminary data.</text>
</comment>
<reference evidence="3 4" key="1">
    <citation type="submission" date="2019-05" db="EMBL/GenBank/DDBJ databases">
        <title>Another draft genome of Portunus trituberculatus and its Hox gene families provides insights of decapod evolution.</title>
        <authorList>
            <person name="Jeong J.-H."/>
            <person name="Song I."/>
            <person name="Kim S."/>
            <person name="Choi T."/>
            <person name="Kim D."/>
            <person name="Ryu S."/>
            <person name="Kim W."/>
        </authorList>
    </citation>
    <scope>NUCLEOTIDE SEQUENCE [LARGE SCALE GENOMIC DNA]</scope>
    <source>
        <tissue evidence="3">Muscle</tissue>
    </source>
</reference>
<keyword evidence="1" id="KW-1133">Transmembrane helix</keyword>
<evidence type="ECO:0000256" key="2">
    <source>
        <dbReference type="SAM" id="SignalP"/>
    </source>
</evidence>
<name>A0A5B7JID7_PORTR</name>
<proteinExistence type="predicted"/>
<sequence length="81" mass="9010">MIFFIMLLSVSFNAILMIVSVLSVEANNPFMSLSGVRVSCIVTLRSFSSLFIIISSPILYSHIGLLLLLPIYVCVKEEKRA</sequence>
<evidence type="ECO:0000256" key="1">
    <source>
        <dbReference type="SAM" id="Phobius"/>
    </source>
</evidence>
<dbReference type="AlphaFoldDB" id="A0A5B7JID7"/>
<gene>
    <name evidence="3" type="ORF">E2C01_093188</name>
</gene>
<accession>A0A5B7JID7</accession>
<keyword evidence="1" id="KW-0812">Transmembrane</keyword>
<keyword evidence="1" id="KW-0472">Membrane</keyword>
<feature type="chain" id="PRO_5022727092" evidence="2">
    <location>
        <begin position="27"/>
        <end position="81"/>
    </location>
</feature>